<evidence type="ECO:0000313" key="7">
    <source>
        <dbReference type="Ensembl" id="ENSSTUP00000023825.1"/>
    </source>
</evidence>
<keyword evidence="3 4" id="KW-0040">ANK repeat</keyword>
<organism evidence="7 8">
    <name type="scientific">Salmo trutta</name>
    <name type="common">Brown trout</name>
    <dbReference type="NCBI Taxonomy" id="8032"/>
    <lineage>
        <taxon>Eukaryota</taxon>
        <taxon>Metazoa</taxon>
        <taxon>Chordata</taxon>
        <taxon>Craniata</taxon>
        <taxon>Vertebrata</taxon>
        <taxon>Euteleostomi</taxon>
        <taxon>Actinopterygii</taxon>
        <taxon>Neopterygii</taxon>
        <taxon>Teleostei</taxon>
        <taxon>Protacanthopterygii</taxon>
        <taxon>Salmoniformes</taxon>
        <taxon>Salmonidae</taxon>
        <taxon>Salmoninae</taxon>
        <taxon>Salmo</taxon>
    </lineage>
</organism>
<evidence type="ECO:0000313" key="8">
    <source>
        <dbReference type="Proteomes" id="UP000472277"/>
    </source>
</evidence>
<name>A0A673XHV8_SALTR</name>
<dbReference type="Pfam" id="PF00023">
    <property type="entry name" value="Ank"/>
    <property type="match status" value="2"/>
</dbReference>
<evidence type="ECO:0000256" key="4">
    <source>
        <dbReference type="PROSITE-ProRule" id="PRU00023"/>
    </source>
</evidence>
<dbReference type="Ensembl" id="ENSSTUT00000025002.1">
    <property type="protein sequence ID" value="ENSSTUP00000023825.1"/>
    <property type="gene ID" value="ENSSTUG00000010383.1"/>
</dbReference>
<dbReference type="OMA" id="ACVEQVC"/>
<proteinExistence type="predicted"/>
<dbReference type="PANTHER" id="PTHR24123:SF138">
    <property type="entry name" value="NACHT DOMAIN-CONTAINING PROTEIN"/>
    <property type="match status" value="1"/>
</dbReference>
<keyword evidence="8" id="KW-1185">Reference proteome</keyword>
<gene>
    <name evidence="7" type="primary">ASB15</name>
</gene>
<dbReference type="GeneTree" id="ENSGT00940000157073"/>
<evidence type="ECO:0000256" key="1">
    <source>
        <dbReference type="ARBA" id="ARBA00004906"/>
    </source>
</evidence>
<feature type="region of interest" description="Disordered" evidence="5">
    <location>
        <begin position="497"/>
        <end position="517"/>
    </location>
</feature>
<dbReference type="Pfam" id="PF12796">
    <property type="entry name" value="Ank_2"/>
    <property type="match status" value="1"/>
</dbReference>
<dbReference type="AlphaFoldDB" id="A0A673XHV8"/>
<comment type="pathway">
    <text evidence="1">Protein modification; protein ubiquitination.</text>
</comment>
<dbReference type="PANTHER" id="PTHR24123">
    <property type="entry name" value="ANKYRIN REPEAT-CONTAINING"/>
    <property type="match status" value="1"/>
</dbReference>
<evidence type="ECO:0000256" key="3">
    <source>
        <dbReference type="ARBA" id="ARBA00023043"/>
    </source>
</evidence>
<sequence>MSNYLTTENYTNAPVKSHHSFWYILHPGDILALQELSEFQEGFSEADDRGWYPLHKAAVQPLVKMLEIVLCASFRLSLEEKTMEGETLLTPAAMAGLVDNVKMILEHGACCDFSRSAVRLGLYEMASALITRGACVEQVCLKQSTALHEAAKLGYSHIMELLFEHGGQVSEIDQDGVTPMPLQQSTNDNKQKLDFLSLQLGGNVNAPVPNGDSMLYDAAQSGNPDCIDFLLRHGANPNVPSLCSELPIHRTAYEELTFLYQVTDNFYSDRRAIRLSGQSSVHSAADGVHVQCLELLVEKSFDVNSLLDFHISEDYRDMRKSALYFTVSNGDVTCTEMLLNTGDKTDLAALFCLLGAVRDGQYEIVKLLLARQADINCYFSVVGDTVFPPALQYCLRDEMMMRLLLNNGYDADKCFCCTHDKKFLVSWLVHLAGRAVWILLDYVSHVRGHGPLKTQTTFAPEPETSLLSYFSDQAKPRSLTHLCRLVIRKQMTQKDWRIQTSGTPPPSHPDFNKFTFK</sequence>
<dbReference type="Proteomes" id="UP000472277">
    <property type="component" value="Chromosome 7"/>
</dbReference>
<keyword evidence="2" id="KW-0677">Repeat</keyword>
<dbReference type="PROSITE" id="PS50225">
    <property type="entry name" value="SOCS"/>
    <property type="match status" value="1"/>
</dbReference>
<evidence type="ECO:0000259" key="6">
    <source>
        <dbReference type="PROSITE" id="PS50225"/>
    </source>
</evidence>
<evidence type="ECO:0000256" key="2">
    <source>
        <dbReference type="ARBA" id="ARBA00022737"/>
    </source>
</evidence>
<dbReference type="GO" id="GO:0016567">
    <property type="term" value="P:protein ubiquitination"/>
    <property type="evidence" value="ECO:0007669"/>
    <property type="project" value="UniProtKB-UniPathway"/>
</dbReference>
<dbReference type="SMART" id="SM00248">
    <property type="entry name" value="ANK"/>
    <property type="match status" value="7"/>
</dbReference>
<protein>
    <submittedName>
        <fullName evidence="7">Ankyrin repeat and SOCS box containing 15</fullName>
    </submittedName>
</protein>
<feature type="repeat" description="ANK" evidence="4">
    <location>
        <begin position="142"/>
        <end position="174"/>
    </location>
</feature>
<dbReference type="UniPathway" id="UPA00143"/>
<reference evidence="7" key="1">
    <citation type="submission" date="2025-08" db="UniProtKB">
        <authorList>
            <consortium name="Ensembl"/>
        </authorList>
    </citation>
    <scope>IDENTIFICATION</scope>
</reference>
<accession>A0A673XHV8</accession>
<dbReference type="InterPro" id="IPR036770">
    <property type="entry name" value="Ankyrin_rpt-contain_sf"/>
</dbReference>
<dbReference type="SUPFAM" id="SSF48403">
    <property type="entry name" value="Ankyrin repeat"/>
    <property type="match status" value="1"/>
</dbReference>
<reference evidence="7" key="2">
    <citation type="submission" date="2025-09" db="UniProtKB">
        <authorList>
            <consortium name="Ensembl"/>
        </authorList>
    </citation>
    <scope>IDENTIFICATION</scope>
</reference>
<dbReference type="PROSITE" id="PS50297">
    <property type="entry name" value="ANK_REP_REGION"/>
    <property type="match status" value="2"/>
</dbReference>
<dbReference type="Pfam" id="PF07525">
    <property type="entry name" value="SOCS_box"/>
    <property type="match status" value="1"/>
</dbReference>
<dbReference type="InterPro" id="IPR002110">
    <property type="entry name" value="Ankyrin_rpt"/>
</dbReference>
<evidence type="ECO:0000256" key="5">
    <source>
        <dbReference type="SAM" id="MobiDB-lite"/>
    </source>
</evidence>
<dbReference type="InterPro" id="IPR051165">
    <property type="entry name" value="Multifunctional_ANK_Repeat"/>
</dbReference>
<feature type="domain" description="SOCS box" evidence="6">
    <location>
        <begin position="465"/>
        <end position="507"/>
    </location>
</feature>
<dbReference type="InterPro" id="IPR001496">
    <property type="entry name" value="SOCS_box"/>
</dbReference>
<dbReference type="InParanoid" id="A0A673XHV8"/>
<feature type="repeat" description="ANK" evidence="4">
    <location>
        <begin position="210"/>
        <end position="242"/>
    </location>
</feature>
<dbReference type="Gene3D" id="1.25.40.20">
    <property type="entry name" value="Ankyrin repeat-containing domain"/>
    <property type="match status" value="2"/>
</dbReference>
<dbReference type="PROSITE" id="PS50088">
    <property type="entry name" value="ANK_REPEAT"/>
    <property type="match status" value="2"/>
</dbReference>